<reference evidence="4 5" key="1">
    <citation type="submission" date="2020-11" db="EMBL/GenBank/DDBJ databases">
        <title>Draft genome sequencing of a Lachnospiraceae strain isolated from anoxic soil subjected to BSD treatment.</title>
        <authorList>
            <person name="Uek A."/>
            <person name="Tonouchi A."/>
        </authorList>
    </citation>
    <scope>NUCLEOTIDE SEQUENCE [LARGE SCALE GENOMIC DNA]</scope>
    <source>
        <strain evidence="4 5">TB5</strain>
    </source>
</reference>
<name>A0A7R7EK25_9FIRM</name>
<dbReference type="KEGG" id="ahb:bsdtb5_15170"/>
<protein>
    <recommendedName>
        <fullName evidence="3">N-acetyltransferase domain-containing protein</fullName>
    </recommendedName>
</protein>
<accession>A0A7R7EK25</accession>
<dbReference type="InterPro" id="IPR000182">
    <property type="entry name" value="GNAT_dom"/>
</dbReference>
<dbReference type="Proteomes" id="UP000595897">
    <property type="component" value="Chromosome"/>
</dbReference>
<gene>
    <name evidence="4" type="ORF">bsdtb5_15170</name>
</gene>
<evidence type="ECO:0000256" key="1">
    <source>
        <dbReference type="ARBA" id="ARBA00022679"/>
    </source>
</evidence>
<dbReference type="RefSeq" id="WP_271715458.1">
    <property type="nucleotide sequence ID" value="NZ_AP024169.1"/>
</dbReference>
<dbReference type="GO" id="GO:0016747">
    <property type="term" value="F:acyltransferase activity, transferring groups other than amino-acyl groups"/>
    <property type="evidence" value="ECO:0007669"/>
    <property type="project" value="InterPro"/>
</dbReference>
<dbReference type="CDD" id="cd04301">
    <property type="entry name" value="NAT_SF"/>
    <property type="match status" value="2"/>
</dbReference>
<dbReference type="AlphaFoldDB" id="A0A7R7EK25"/>
<evidence type="ECO:0000313" key="4">
    <source>
        <dbReference type="EMBL" id="BCN30222.1"/>
    </source>
</evidence>
<dbReference type="Pfam" id="PF00583">
    <property type="entry name" value="Acetyltransf_1"/>
    <property type="match status" value="2"/>
</dbReference>
<dbReference type="EMBL" id="AP024169">
    <property type="protein sequence ID" value="BCN30222.1"/>
    <property type="molecule type" value="Genomic_DNA"/>
</dbReference>
<keyword evidence="2" id="KW-0012">Acyltransferase</keyword>
<feature type="domain" description="N-acetyltransferase" evidence="3">
    <location>
        <begin position="138"/>
        <end position="277"/>
    </location>
</feature>
<keyword evidence="1" id="KW-0808">Transferase</keyword>
<dbReference type="InterPro" id="IPR050680">
    <property type="entry name" value="YpeA/RimI_acetyltransf"/>
</dbReference>
<feature type="domain" description="N-acetyltransferase" evidence="3">
    <location>
        <begin position="1"/>
        <end position="145"/>
    </location>
</feature>
<proteinExistence type="predicted"/>
<dbReference type="InterPro" id="IPR016181">
    <property type="entry name" value="Acyl_CoA_acyltransferase"/>
</dbReference>
<dbReference type="Gene3D" id="3.40.630.30">
    <property type="match status" value="2"/>
</dbReference>
<dbReference type="PANTHER" id="PTHR43420">
    <property type="entry name" value="ACETYLTRANSFERASE"/>
    <property type="match status" value="1"/>
</dbReference>
<dbReference type="PROSITE" id="PS51186">
    <property type="entry name" value="GNAT"/>
    <property type="match status" value="2"/>
</dbReference>
<sequence>MEIINYNDTMLPFIIDILSSASQYVKEDIIKNIKEFPQNARVVKVDNHLAAIAIHTGIHKDKVASFTLFVDTKYRGHGIGTSLIRAIFADIRHLGINQVIIDFEVDSDLEHFVVDRGMTLKFQSSFMGYTGERLENHLVFRPYEDNMYKEVYRLKSKAFYDLRRSIGIKPYFVHPSESSRKYMELHKEGYYVLKDKGKIIALGYASGNEIDDIAVAKEYRGQGIGRELVSYGINKLRRGGNHEITLWVVQSDVNAVSLYKSIGFTIKRTHQVFSIEI</sequence>
<dbReference type="PANTHER" id="PTHR43420:SF52">
    <property type="entry name" value="N-ACETYLTRANSFERASE YODP"/>
    <property type="match status" value="1"/>
</dbReference>
<organism evidence="4 5">
    <name type="scientific">Anaeromicropila herbilytica</name>
    <dbReference type="NCBI Taxonomy" id="2785025"/>
    <lineage>
        <taxon>Bacteria</taxon>
        <taxon>Bacillati</taxon>
        <taxon>Bacillota</taxon>
        <taxon>Clostridia</taxon>
        <taxon>Lachnospirales</taxon>
        <taxon>Lachnospiraceae</taxon>
        <taxon>Anaeromicropila</taxon>
    </lineage>
</organism>
<evidence type="ECO:0000256" key="2">
    <source>
        <dbReference type="ARBA" id="ARBA00023315"/>
    </source>
</evidence>
<evidence type="ECO:0000259" key="3">
    <source>
        <dbReference type="PROSITE" id="PS51186"/>
    </source>
</evidence>
<dbReference type="SUPFAM" id="SSF55729">
    <property type="entry name" value="Acyl-CoA N-acyltransferases (Nat)"/>
    <property type="match status" value="2"/>
</dbReference>
<evidence type="ECO:0000313" key="5">
    <source>
        <dbReference type="Proteomes" id="UP000595897"/>
    </source>
</evidence>
<keyword evidence="5" id="KW-1185">Reference proteome</keyword>